<evidence type="ECO:0000256" key="12">
    <source>
        <dbReference type="ARBA" id="ARBA00023180"/>
    </source>
</evidence>
<dbReference type="InterPro" id="IPR036514">
    <property type="entry name" value="SGNH_hydro_sf"/>
</dbReference>
<proteinExistence type="inferred from homology"/>
<evidence type="ECO:0000256" key="30">
    <source>
        <dbReference type="ARBA" id="ARBA00048362"/>
    </source>
</evidence>
<feature type="compositionally biased region" description="Low complexity" evidence="43">
    <location>
        <begin position="89"/>
        <end position="102"/>
    </location>
</feature>
<evidence type="ECO:0000256" key="23">
    <source>
        <dbReference type="ARBA" id="ARBA00047438"/>
    </source>
</evidence>
<evidence type="ECO:0000256" key="26">
    <source>
        <dbReference type="ARBA" id="ARBA00048015"/>
    </source>
</evidence>
<evidence type="ECO:0000256" key="18">
    <source>
        <dbReference type="ARBA" id="ARBA00031485"/>
    </source>
</evidence>
<comment type="subcellular location">
    <subcellularLocation>
        <location evidence="1">Apical cell membrane</location>
        <topology evidence="1">Single-pass type I membrane protein</topology>
    </subcellularLocation>
</comment>
<evidence type="ECO:0000256" key="11">
    <source>
        <dbReference type="ARBA" id="ARBA00023136"/>
    </source>
</evidence>
<evidence type="ECO:0000256" key="41">
    <source>
        <dbReference type="ARBA" id="ARBA00049372"/>
    </source>
</evidence>
<comment type="catalytic activity">
    <reaction evidence="14">
        <text>1-hexadecanoyl-2-(9Z,12Z-octadecadienoyl)-sn-glycero-3-phosphocholine + H2O = (9Z,12Z)-octadecadienoate + 1-hexadecanoyl-sn-glycero-3-phosphocholine + H(+)</text>
        <dbReference type="Rhea" id="RHEA:40811"/>
        <dbReference type="ChEBI" id="CHEBI:15377"/>
        <dbReference type="ChEBI" id="CHEBI:15378"/>
        <dbReference type="ChEBI" id="CHEBI:30245"/>
        <dbReference type="ChEBI" id="CHEBI:72998"/>
        <dbReference type="ChEBI" id="CHEBI:73002"/>
    </reaction>
    <physiologicalReaction direction="left-to-right" evidence="14">
        <dbReference type="Rhea" id="RHEA:40812"/>
    </physiologicalReaction>
</comment>
<comment type="function">
    <text evidence="20">Calcium-independent membrane-associated phospholipase that catalyzes complete diacylation of phospholipids by hydrolyzing both sn-1 and sn-2 fatty acyl chains attached to the glycerol backbone (phospholipase B activity). Has dual phospholipase and lysophospholipase activities toward diacylphospholipids. Preferentially cleaves sn-2 ester bonds over sn-1 bonds. Acts as a lipase toward glycerolipid substrates. Hydrolyzes fatty acyl chains of diacylglycerols with preference for the sn-2 position and of triacylglycerols with not positional selectivity. May also hydrolyze long chain retinyl esters such as retinyl palmitate. May contribute to digestion of dietary phospholipids, glycerolipids and retinoids, facilitating lipid absorption at the brush border.</text>
</comment>
<comment type="catalytic activity">
    <reaction evidence="32">
        <text>1,2,3-tri-(9Z-octadecenoyl)-glycerol + H2O = di-(9Z)-octadecenoylglycerol + (9Z)-octadecenoate + H(+)</text>
        <dbReference type="Rhea" id="RHEA:38575"/>
        <dbReference type="ChEBI" id="CHEBI:15377"/>
        <dbReference type="ChEBI" id="CHEBI:15378"/>
        <dbReference type="ChEBI" id="CHEBI:30823"/>
        <dbReference type="ChEBI" id="CHEBI:53753"/>
        <dbReference type="ChEBI" id="CHEBI:75945"/>
    </reaction>
    <physiologicalReaction direction="left-to-right" evidence="32">
        <dbReference type="Rhea" id="RHEA:38576"/>
    </physiologicalReaction>
</comment>
<comment type="catalytic activity">
    <reaction evidence="15">
        <text>a 1,2-diacyl-sn-glycero-3-phosphocholine + H2O = a 1-acyl-sn-glycero-3-phosphocholine + a fatty acid + H(+)</text>
        <dbReference type="Rhea" id="RHEA:15801"/>
        <dbReference type="ChEBI" id="CHEBI:15377"/>
        <dbReference type="ChEBI" id="CHEBI:15378"/>
        <dbReference type="ChEBI" id="CHEBI:28868"/>
        <dbReference type="ChEBI" id="CHEBI:57643"/>
        <dbReference type="ChEBI" id="CHEBI:58168"/>
        <dbReference type="EC" id="3.1.1.4"/>
    </reaction>
    <physiologicalReaction direction="left-to-right" evidence="15">
        <dbReference type="Rhea" id="RHEA:15802"/>
    </physiologicalReaction>
</comment>
<dbReference type="AlphaFoldDB" id="A0AAE1A0E6"/>
<comment type="catalytic activity">
    <reaction evidence="34">
        <text>1-hexadecanoyl-2-(9Z-octadecenoyl)-sn-glycero-3-phosphoethanolamine + H2O = 1-hexadecanoyl-sn-glycero-3-phosphoethanolamine + (9Z)-octadecenoate + H(+)</text>
        <dbReference type="Rhea" id="RHEA:40911"/>
        <dbReference type="ChEBI" id="CHEBI:15377"/>
        <dbReference type="ChEBI" id="CHEBI:15378"/>
        <dbReference type="ChEBI" id="CHEBI:30823"/>
        <dbReference type="ChEBI" id="CHEBI:73004"/>
        <dbReference type="ChEBI" id="CHEBI:73007"/>
    </reaction>
    <physiologicalReaction direction="left-to-right" evidence="34">
        <dbReference type="Rhea" id="RHEA:40912"/>
    </physiologicalReaction>
</comment>
<name>A0AAE1A0E6_9GAST</name>
<comment type="catalytic activity">
    <reaction evidence="30">
        <text>1-hexadecanoyl-2-(9Z,12Z-octadecadienoyl)-sn-glycero-3-phosphocholine + H2O = 2-(9Z,12Z-octadecadienoyl)-sn-glycero-3-phosphocholine + hexadecanoate + H(+)</text>
        <dbReference type="Rhea" id="RHEA:40971"/>
        <dbReference type="ChEBI" id="CHEBI:7896"/>
        <dbReference type="ChEBI" id="CHEBI:15377"/>
        <dbReference type="ChEBI" id="CHEBI:15378"/>
        <dbReference type="ChEBI" id="CHEBI:73002"/>
        <dbReference type="ChEBI" id="CHEBI:76084"/>
    </reaction>
    <physiologicalReaction direction="left-to-right" evidence="30">
        <dbReference type="Rhea" id="RHEA:40972"/>
    </physiologicalReaction>
</comment>
<evidence type="ECO:0000313" key="47">
    <source>
        <dbReference type="Proteomes" id="UP001283361"/>
    </source>
</evidence>
<comment type="catalytic activity">
    <reaction evidence="35">
        <text>1-hexadecanoyl-sn-glycero-3-phosphocholine + H2O = sn-glycerol 3-phosphocholine + hexadecanoate + H(+)</text>
        <dbReference type="Rhea" id="RHEA:40435"/>
        <dbReference type="ChEBI" id="CHEBI:7896"/>
        <dbReference type="ChEBI" id="CHEBI:15377"/>
        <dbReference type="ChEBI" id="CHEBI:15378"/>
        <dbReference type="ChEBI" id="CHEBI:16870"/>
        <dbReference type="ChEBI" id="CHEBI:72998"/>
    </reaction>
    <physiologicalReaction direction="left-to-right" evidence="35">
        <dbReference type="Rhea" id="RHEA:40436"/>
    </physiologicalReaction>
</comment>
<evidence type="ECO:0000256" key="22">
    <source>
        <dbReference type="ARBA" id="ARBA00047363"/>
    </source>
</evidence>
<feature type="compositionally biased region" description="Basic and acidic residues" evidence="43">
    <location>
        <begin position="636"/>
        <end position="645"/>
    </location>
</feature>
<comment type="catalytic activity">
    <reaction evidence="31">
        <text>1-octadecanoyl-2-(9Z,12Z)-octadecadienoyl-sn-glycerol + H2O = 1-octadecanoyl-sn-glycerol + (9Z,12Z)-octadecadienoate + H(+)</text>
        <dbReference type="Rhea" id="RHEA:40927"/>
        <dbReference type="ChEBI" id="CHEBI:15377"/>
        <dbReference type="ChEBI" id="CHEBI:15378"/>
        <dbReference type="ChEBI" id="CHEBI:30245"/>
        <dbReference type="ChEBI" id="CHEBI:75550"/>
        <dbReference type="ChEBI" id="CHEBI:77097"/>
    </reaction>
    <physiologicalReaction direction="left-to-right" evidence="31">
        <dbReference type="Rhea" id="RHEA:40928"/>
    </physiologicalReaction>
</comment>
<evidence type="ECO:0000256" key="17">
    <source>
        <dbReference type="ARBA" id="ARBA00031182"/>
    </source>
</evidence>
<dbReference type="EMBL" id="JAWDGP010002904">
    <property type="protein sequence ID" value="KAK3778612.1"/>
    <property type="molecule type" value="Genomic_DNA"/>
</dbReference>
<comment type="catalytic activity">
    <reaction evidence="39">
        <text>1-hexadecanoyl-2-(9Z)-octadecenoyl-3-octadecanoyl-sn-glycerol + H2O = 1-hexadecanoyl-3-octadecanoyl-sn-glycerol + (9Z)-octadecenoate + H(+)</text>
        <dbReference type="Rhea" id="RHEA:41103"/>
        <dbReference type="ChEBI" id="CHEBI:15377"/>
        <dbReference type="ChEBI" id="CHEBI:15378"/>
        <dbReference type="ChEBI" id="CHEBI:30823"/>
        <dbReference type="ChEBI" id="CHEBI:77623"/>
        <dbReference type="ChEBI" id="CHEBI:77624"/>
    </reaction>
    <physiologicalReaction direction="left-to-right" evidence="39">
        <dbReference type="Rhea" id="RHEA:41104"/>
    </physiologicalReaction>
</comment>
<evidence type="ECO:0000313" key="46">
    <source>
        <dbReference type="EMBL" id="KAK3778612.1"/>
    </source>
</evidence>
<dbReference type="Gene3D" id="3.40.50.1110">
    <property type="entry name" value="SGNH hydrolase"/>
    <property type="match status" value="1"/>
</dbReference>
<evidence type="ECO:0000256" key="6">
    <source>
        <dbReference type="ARBA" id="ARBA00022729"/>
    </source>
</evidence>
<evidence type="ECO:0000256" key="4">
    <source>
        <dbReference type="ARBA" id="ARBA00022475"/>
    </source>
</evidence>
<dbReference type="GO" id="GO:0004622">
    <property type="term" value="F:phosphatidylcholine lysophospholipase activity"/>
    <property type="evidence" value="ECO:0007669"/>
    <property type="project" value="UniProtKB-EC"/>
</dbReference>
<dbReference type="InterPro" id="IPR035547">
    <property type="entry name" value="Phospholipase_B"/>
</dbReference>
<organism evidence="46 47">
    <name type="scientific">Elysia crispata</name>
    <name type="common">lettuce slug</name>
    <dbReference type="NCBI Taxonomy" id="231223"/>
    <lineage>
        <taxon>Eukaryota</taxon>
        <taxon>Metazoa</taxon>
        <taxon>Spiralia</taxon>
        <taxon>Lophotrochozoa</taxon>
        <taxon>Mollusca</taxon>
        <taxon>Gastropoda</taxon>
        <taxon>Heterobranchia</taxon>
        <taxon>Euthyneura</taxon>
        <taxon>Panpulmonata</taxon>
        <taxon>Sacoglossa</taxon>
        <taxon>Placobranchoidea</taxon>
        <taxon>Plakobranchidae</taxon>
        <taxon>Elysia</taxon>
    </lineage>
</organism>
<feature type="region of interest" description="Disordered" evidence="43">
    <location>
        <begin position="587"/>
        <end position="657"/>
    </location>
</feature>
<keyword evidence="11 44" id="KW-0472">Membrane</keyword>
<comment type="similarity">
    <text evidence="2">Belongs to the 'GDSL' lipolytic enzyme family. Phospholipase B1 subfamily.</text>
</comment>
<sequence>MERSWAWGLCLLLAAPLTVLGLSPTDGQDPDISLRQAELAALASRLQNDPALVAQLHSQRDMTSPTAHGAEDRREDQTSTATLGDIGASSGQSQGNSSSSDSDSSDSDSSDSRSSDSRSSDSDSSDSDSSDSKSSDSDSSDSDSSYNDSSDIDKQNSKHLSPQDLNVDTAGDDLTDKGKLDMDDDDIGGGGGGGYGIRADNHDEEGNFPCPRHFPSPYDRPPRSVHQLMPGDISVVAALGDSLTAARGAGVRSFMAMLFDYRGLSWSIGGDGSYHDFTSLPNILREYNPDLYGFSNGRDEDSPGLNVAVTAATSNNLVAQTKRLIRKMQNDPSVEFEKDWKVITIFIGGNDVCRVCLQRRLTAENFAANLKDSLDMLQEVVPRAFVNVVELMKVEMAVEIVRQNDICENALSLLCACMALPKDKAAFERNLKIREAFQKAAEDVVNSGDYDRKEDFTVVLQPFYKYTDPPKKTSKSFTKTSSPMSANAQPPVKMTKTNRTTDSPIPVVDYEIDLSYFAADCFHYSRKGQASAGLNLFNNMLEPVGHKSTRWTGADTLRCPTSQFPYFATRNNSVELLKHWRGREPVDARTEISPDHRRQDAAQSVRLEGKTHSGSIDGDPPAPQAVTARGQSGHTADPREDRGTDGEDDMGETEPDGSLAPIAVALLAVSIGLVGLAGFYIHRRRGKSNLYVRIL</sequence>
<keyword evidence="5 44" id="KW-0812">Transmembrane</keyword>
<evidence type="ECO:0000256" key="16">
    <source>
        <dbReference type="ARBA" id="ARBA00029723"/>
    </source>
</evidence>
<reference evidence="46" key="1">
    <citation type="journal article" date="2023" name="G3 (Bethesda)">
        <title>A reference genome for the long-term kleptoplast-retaining sea slug Elysia crispata morphotype clarki.</title>
        <authorList>
            <person name="Eastman K.E."/>
            <person name="Pendleton A.L."/>
            <person name="Shaikh M.A."/>
            <person name="Suttiyut T."/>
            <person name="Ogas R."/>
            <person name="Tomko P."/>
            <person name="Gavelis G."/>
            <person name="Widhalm J.R."/>
            <person name="Wisecaver J.H."/>
        </authorList>
    </citation>
    <scope>NUCLEOTIDE SEQUENCE</scope>
    <source>
        <strain evidence="46">ECLA1</strain>
    </source>
</reference>
<evidence type="ECO:0000256" key="1">
    <source>
        <dbReference type="ARBA" id="ARBA00004247"/>
    </source>
</evidence>
<feature type="compositionally biased region" description="Basic and acidic residues" evidence="43">
    <location>
        <begin position="110"/>
        <end position="121"/>
    </location>
</feature>
<evidence type="ECO:0000256" key="42">
    <source>
        <dbReference type="ARBA" id="ARBA00049461"/>
    </source>
</evidence>
<feature type="signal peptide" evidence="45">
    <location>
        <begin position="1"/>
        <end position="21"/>
    </location>
</feature>
<comment type="catalytic activity">
    <reaction evidence="40">
        <text>1,2-dihexadecanoyl-sn-glycero-3-phosphocholine + 2 H2O = sn-glycerol 3-phosphocholine + 2 hexadecanoate + 2 H(+)</text>
        <dbReference type="Rhea" id="RHEA:40975"/>
        <dbReference type="ChEBI" id="CHEBI:7896"/>
        <dbReference type="ChEBI" id="CHEBI:15377"/>
        <dbReference type="ChEBI" id="CHEBI:15378"/>
        <dbReference type="ChEBI" id="CHEBI:16870"/>
        <dbReference type="ChEBI" id="CHEBI:72999"/>
    </reaction>
    <physiologicalReaction direction="left-to-right" evidence="40">
        <dbReference type="Rhea" id="RHEA:40976"/>
    </physiologicalReaction>
</comment>
<evidence type="ECO:0000256" key="37">
    <source>
        <dbReference type="ARBA" id="ARBA00048869"/>
    </source>
</evidence>
<evidence type="ECO:0000256" key="34">
    <source>
        <dbReference type="ARBA" id="ARBA00048613"/>
    </source>
</evidence>
<evidence type="ECO:0000256" key="44">
    <source>
        <dbReference type="SAM" id="Phobius"/>
    </source>
</evidence>
<feature type="region of interest" description="Disordered" evidence="43">
    <location>
        <begin position="471"/>
        <end position="500"/>
    </location>
</feature>
<feature type="region of interest" description="Disordered" evidence="43">
    <location>
        <begin position="52"/>
        <end position="205"/>
    </location>
</feature>
<evidence type="ECO:0000256" key="38">
    <source>
        <dbReference type="ARBA" id="ARBA00048872"/>
    </source>
</evidence>
<comment type="catalytic activity">
    <reaction evidence="41">
        <text>1,3-di-(9Z-octadecenoyl)-glycerol + H2O = 1-(9Z-octadecenoyl)-glycerol + (9Z)-octadecenoate + H(+)</text>
        <dbReference type="Rhea" id="RHEA:39939"/>
        <dbReference type="ChEBI" id="CHEBI:15377"/>
        <dbReference type="ChEBI" id="CHEBI:15378"/>
        <dbReference type="ChEBI" id="CHEBI:30823"/>
        <dbReference type="ChEBI" id="CHEBI:75342"/>
        <dbReference type="ChEBI" id="CHEBI:75735"/>
    </reaction>
    <physiologicalReaction direction="left-to-right" evidence="41">
        <dbReference type="Rhea" id="RHEA:39940"/>
    </physiologicalReaction>
</comment>
<evidence type="ECO:0000256" key="14">
    <source>
        <dbReference type="ARBA" id="ARBA00023408"/>
    </source>
</evidence>
<evidence type="ECO:0000256" key="40">
    <source>
        <dbReference type="ARBA" id="ARBA00049363"/>
    </source>
</evidence>
<evidence type="ECO:0000256" key="45">
    <source>
        <dbReference type="SAM" id="SignalP"/>
    </source>
</evidence>
<keyword evidence="6 45" id="KW-0732">Signal</keyword>
<feature type="transmembrane region" description="Helical" evidence="44">
    <location>
        <begin position="659"/>
        <end position="681"/>
    </location>
</feature>
<comment type="catalytic activity">
    <reaction evidence="28">
        <text>1,2-di-(9Z-octadecenoyl)-sn-glycero-3-phosphocholine + H2O = 1-(9Z-octadecenoyl)-sn-glycero-3-phosphocholine + (9Z)-octadecenoate + H(+)</text>
        <dbReference type="Rhea" id="RHEA:40923"/>
        <dbReference type="ChEBI" id="CHEBI:15377"/>
        <dbReference type="ChEBI" id="CHEBI:15378"/>
        <dbReference type="ChEBI" id="CHEBI:28610"/>
        <dbReference type="ChEBI" id="CHEBI:30823"/>
        <dbReference type="ChEBI" id="CHEBI:74669"/>
    </reaction>
    <physiologicalReaction direction="left-to-right" evidence="28">
        <dbReference type="Rhea" id="RHEA:40924"/>
    </physiologicalReaction>
</comment>
<evidence type="ECO:0000256" key="9">
    <source>
        <dbReference type="ARBA" id="ARBA00022989"/>
    </source>
</evidence>
<keyword evidence="47" id="KW-1185">Reference proteome</keyword>
<keyword evidence="12" id="KW-0325">Glycoprotein</keyword>
<evidence type="ECO:0000256" key="24">
    <source>
        <dbReference type="ARBA" id="ARBA00047459"/>
    </source>
</evidence>
<evidence type="ECO:0000256" key="35">
    <source>
        <dbReference type="ARBA" id="ARBA00048656"/>
    </source>
</evidence>
<comment type="catalytic activity">
    <reaction evidence="13">
        <text>a triacylglycerol + H2O = a diacylglycerol + a fatty acid + H(+)</text>
        <dbReference type="Rhea" id="RHEA:12044"/>
        <dbReference type="ChEBI" id="CHEBI:15377"/>
        <dbReference type="ChEBI" id="CHEBI:15378"/>
        <dbReference type="ChEBI" id="CHEBI:17855"/>
        <dbReference type="ChEBI" id="CHEBI:18035"/>
        <dbReference type="ChEBI" id="CHEBI:28868"/>
        <dbReference type="EC" id="3.1.1.3"/>
    </reaction>
    <physiologicalReaction direction="left-to-right" evidence="13">
        <dbReference type="Rhea" id="RHEA:12045"/>
    </physiologicalReaction>
</comment>
<dbReference type="GO" id="GO:0016324">
    <property type="term" value="C:apical plasma membrane"/>
    <property type="evidence" value="ECO:0007669"/>
    <property type="project" value="UniProtKB-SubCell"/>
</dbReference>
<dbReference type="InterPro" id="IPR001087">
    <property type="entry name" value="GDSL"/>
</dbReference>
<evidence type="ECO:0000256" key="43">
    <source>
        <dbReference type="SAM" id="MobiDB-lite"/>
    </source>
</evidence>
<evidence type="ECO:0000256" key="7">
    <source>
        <dbReference type="ARBA" id="ARBA00022737"/>
    </source>
</evidence>
<dbReference type="CDD" id="cd01824">
    <property type="entry name" value="Phospholipase_B_like"/>
    <property type="match status" value="1"/>
</dbReference>
<evidence type="ECO:0000256" key="19">
    <source>
        <dbReference type="ARBA" id="ARBA00033022"/>
    </source>
</evidence>
<comment type="catalytic activity">
    <reaction evidence="42">
        <text>2-(9Z-octadecenoyl)-glycerol + H2O = glycerol + (9Z)-octadecenoate + H(+)</text>
        <dbReference type="Rhea" id="RHEA:38491"/>
        <dbReference type="ChEBI" id="CHEBI:15377"/>
        <dbReference type="ChEBI" id="CHEBI:15378"/>
        <dbReference type="ChEBI" id="CHEBI:17754"/>
        <dbReference type="ChEBI" id="CHEBI:30823"/>
        <dbReference type="ChEBI" id="CHEBI:73990"/>
    </reaction>
    <physiologicalReaction direction="left-to-right" evidence="42">
        <dbReference type="Rhea" id="RHEA:38492"/>
    </physiologicalReaction>
</comment>
<evidence type="ECO:0000256" key="5">
    <source>
        <dbReference type="ARBA" id="ARBA00022692"/>
    </source>
</evidence>
<comment type="catalytic activity">
    <reaction evidence="37">
        <text>1,3-dihexadecanoyl-2-(9Z-octadecenoyl)glycerol + H2O = 1,3-dihexadecanoylglycerol + (9Z)-octadecenoate + H(+)</text>
        <dbReference type="Rhea" id="RHEA:40983"/>
        <dbReference type="ChEBI" id="CHEBI:15377"/>
        <dbReference type="ChEBI" id="CHEBI:15378"/>
        <dbReference type="ChEBI" id="CHEBI:30823"/>
        <dbReference type="ChEBI" id="CHEBI:75688"/>
        <dbReference type="ChEBI" id="CHEBI:77619"/>
    </reaction>
    <physiologicalReaction direction="left-to-right" evidence="37">
        <dbReference type="Rhea" id="RHEA:40984"/>
    </physiologicalReaction>
</comment>
<evidence type="ECO:0000256" key="13">
    <source>
        <dbReference type="ARBA" id="ARBA00023369"/>
    </source>
</evidence>
<dbReference type="PANTHER" id="PTHR21325">
    <property type="entry name" value="PHOSPHOLIPASE B, PLB1"/>
    <property type="match status" value="1"/>
</dbReference>
<comment type="catalytic activity">
    <reaction evidence="24">
        <text>1-hexadecanoyl-2-(9Z)-octadecenoyl-3-octadecanoyl-sn-glycerol + H2O = 1-hexadecanoyl-2-(9Z-octadecenoyl)-sn-glycerol + octadecanoate + H(+)</text>
        <dbReference type="Rhea" id="RHEA:41111"/>
        <dbReference type="ChEBI" id="CHEBI:15377"/>
        <dbReference type="ChEBI" id="CHEBI:15378"/>
        <dbReference type="ChEBI" id="CHEBI:25629"/>
        <dbReference type="ChEBI" id="CHEBI:75466"/>
        <dbReference type="ChEBI" id="CHEBI:77623"/>
    </reaction>
    <physiologicalReaction direction="left-to-right" evidence="24">
        <dbReference type="Rhea" id="RHEA:41112"/>
    </physiologicalReaction>
</comment>
<comment type="catalytic activity">
    <reaction evidence="29">
        <text>1,2-dihexadecanoyl-sn-glycero-3-phosphocholine + H2O = 1-hexadecanoyl-sn-glycero-3-phosphocholine + hexadecanoate + H(+)</text>
        <dbReference type="Rhea" id="RHEA:41223"/>
        <dbReference type="ChEBI" id="CHEBI:7896"/>
        <dbReference type="ChEBI" id="CHEBI:15377"/>
        <dbReference type="ChEBI" id="CHEBI:15378"/>
        <dbReference type="ChEBI" id="CHEBI:72998"/>
        <dbReference type="ChEBI" id="CHEBI:72999"/>
    </reaction>
    <physiologicalReaction direction="left-to-right" evidence="29">
        <dbReference type="Rhea" id="RHEA:41224"/>
    </physiologicalReaction>
</comment>
<dbReference type="GO" id="GO:0006644">
    <property type="term" value="P:phospholipid metabolic process"/>
    <property type="evidence" value="ECO:0007669"/>
    <property type="project" value="TreeGrafter"/>
</dbReference>
<dbReference type="Proteomes" id="UP001283361">
    <property type="component" value="Unassembled WGS sequence"/>
</dbReference>
<comment type="catalytic activity">
    <reaction evidence="25">
        <text>2,3-di-(9Z)-octadecenoyl-sn-glycerol + H2O = 3-(9Z-octadecenoyl)-sn-glycerol + (9Z)-octadecenoate + H(+)</text>
        <dbReference type="Rhea" id="RHEA:42604"/>
        <dbReference type="ChEBI" id="CHEBI:15377"/>
        <dbReference type="ChEBI" id="CHEBI:15378"/>
        <dbReference type="ChEBI" id="CHEBI:30823"/>
        <dbReference type="ChEBI" id="CHEBI:75824"/>
        <dbReference type="ChEBI" id="CHEBI:75938"/>
    </reaction>
    <physiologicalReaction direction="left-to-right" evidence="25">
        <dbReference type="Rhea" id="RHEA:42605"/>
    </physiologicalReaction>
</comment>
<evidence type="ECO:0000256" key="29">
    <source>
        <dbReference type="ARBA" id="ARBA00048227"/>
    </source>
</evidence>
<evidence type="ECO:0000256" key="32">
    <source>
        <dbReference type="ARBA" id="ARBA00048386"/>
    </source>
</evidence>
<evidence type="ECO:0000256" key="10">
    <source>
        <dbReference type="ARBA" id="ARBA00023098"/>
    </source>
</evidence>
<evidence type="ECO:0000256" key="8">
    <source>
        <dbReference type="ARBA" id="ARBA00022801"/>
    </source>
</evidence>
<evidence type="ECO:0000256" key="36">
    <source>
        <dbReference type="ARBA" id="ARBA00048699"/>
    </source>
</evidence>
<evidence type="ECO:0000256" key="39">
    <source>
        <dbReference type="ARBA" id="ARBA00048939"/>
    </source>
</evidence>
<evidence type="ECO:0000256" key="27">
    <source>
        <dbReference type="ARBA" id="ARBA00048049"/>
    </source>
</evidence>
<keyword evidence="9 44" id="KW-1133">Transmembrane helix</keyword>
<evidence type="ECO:0000256" key="25">
    <source>
        <dbReference type="ARBA" id="ARBA00048011"/>
    </source>
</evidence>
<dbReference type="FunFam" id="3.40.50.1110:FF:000005">
    <property type="entry name" value="Phospholipase B1"/>
    <property type="match status" value="1"/>
</dbReference>
<evidence type="ECO:0000256" key="28">
    <source>
        <dbReference type="ARBA" id="ARBA00048058"/>
    </source>
</evidence>
<accession>A0AAE1A0E6</accession>
<feature type="chain" id="PRO_5042295874" description="Phospholipase B1, membrane-associated" evidence="45">
    <location>
        <begin position="22"/>
        <end position="695"/>
    </location>
</feature>
<evidence type="ECO:0000256" key="31">
    <source>
        <dbReference type="ARBA" id="ARBA00048374"/>
    </source>
</evidence>
<feature type="compositionally biased region" description="Basic and acidic residues" evidence="43">
    <location>
        <begin position="587"/>
        <end position="600"/>
    </location>
</feature>
<evidence type="ECO:0000256" key="2">
    <source>
        <dbReference type="ARBA" id="ARBA00009979"/>
    </source>
</evidence>
<evidence type="ECO:0000256" key="20">
    <source>
        <dbReference type="ARBA" id="ARBA00045916"/>
    </source>
</evidence>
<dbReference type="PANTHER" id="PTHR21325:SF31">
    <property type="entry name" value="GH22081P-RELATED"/>
    <property type="match status" value="1"/>
</dbReference>
<comment type="catalytic activity">
    <reaction evidence="27">
        <text>a 1-O-alkyl-2-acyl-sn-glycero-3-phosphocholine + H2O = a 1-O-alkyl-sn-glycero-3-phosphocholine + a fatty acid + H(+)</text>
        <dbReference type="Rhea" id="RHEA:36231"/>
        <dbReference type="ChEBI" id="CHEBI:15377"/>
        <dbReference type="ChEBI" id="CHEBI:15378"/>
        <dbReference type="ChEBI" id="CHEBI:28868"/>
        <dbReference type="ChEBI" id="CHEBI:30909"/>
        <dbReference type="ChEBI" id="CHEBI:36702"/>
        <dbReference type="EC" id="3.1.1.4"/>
    </reaction>
    <physiologicalReaction direction="left-to-right" evidence="27">
        <dbReference type="Rhea" id="RHEA:36232"/>
    </physiologicalReaction>
</comment>
<comment type="catalytic activity">
    <reaction evidence="38">
        <text>1-O-hexadecyl-2-(9Z)-octadecenoyl-sn-glycero-3-phosphocholine + H2O = 1-O-hexadecyl-sn-glycero-3-phosphocholine + (9Z)-octadecenoate + H(+)</text>
        <dbReference type="Rhea" id="RHEA:40915"/>
        <dbReference type="ChEBI" id="CHEBI:15377"/>
        <dbReference type="ChEBI" id="CHEBI:15378"/>
        <dbReference type="ChEBI" id="CHEBI:30823"/>
        <dbReference type="ChEBI" id="CHEBI:34112"/>
        <dbReference type="ChEBI" id="CHEBI:64496"/>
    </reaction>
    <physiologicalReaction direction="left-to-right" evidence="38">
        <dbReference type="Rhea" id="RHEA:40916"/>
    </physiologicalReaction>
</comment>
<protein>
    <recommendedName>
        <fullName evidence="3">Phospholipase B1, membrane-associated</fullName>
    </recommendedName>
    <alternativeName>
        <fullName evidence="16">Lysophospholipase</fullName>
    </alternativeName>
    <alternativeName>
        <fullName evidence="17">Phospholipase A2</fullName>
    </alternativeName>
    <alternativeName>
        <fullName evidence="19">Phospholipase B/lipase</fullName>
    </alternativeName>
    <alternativeName>
        <fullName evidence="18">Triacylglycerol lipase</fullName>
    </alternativeName>
</protein>
<dbReference type="SUPFAM" id="SSF52266">
    <property type="entry name" value="SGNH hydrolase"/>
    <property type="match status" value="1"/>
</dbReference>
<evidence type="ECO:0000256" key="33">
    <source>
        <dbReference type="ARBA" id="ARBA00048454"/>
    </source>
</evidence>
<dbReference type="GO" id="GO:0004623">
    <property type="term" value="F:phospholipase A2 activity"/>
    <property type="evidence" value="ECO:0007669"/>
    <property type="project" value="UniProtKB-EC"/>
</dbReference>
<comment type="catalytic activity">
    <reaction evidence="21">
        <text>1-hexadecanoyl-2-(9Z)-octadecenoyl-3-octadecanoyl-sn-glycerol + H2O = 2-(9Z-octadecenoyl)-3-octadecanoyl-sn-glycerol + hexadecanoate + H(+)</text>
        <dbReference type="Rhea" id="RHEA:41107"/>
        <dbReference type="ChEBI" id="CHEBI:7896"/>
        <dbReference type="ChEBI" id="CHEBI:15377"/>
        <dbReference type="ChEBI" id="CHEBI:15378"/>
        <dbReference type="ChEBI" id="CHEBI:75558"/>
        <dbReference type="ChEBI" id="CHEBI:77623"/>
    </reaction>
    <physiologicalReaction direction="left-to-right" evidence="21">
        <dbReference type="Rhea" id="RHEA:41108"/>
    </physiologicalReaction>
</comment>
<keyword evidence="8" id="KW-0378">Hydrolase</keyword>
<comment type="catalytic activity">
    <reaction evidence="23">
        <text>1-(9Z-octadecenoyl)-glycerol + H2O = glycerol + (9Z)-octadecenoate + H(+)</text>
        <dbReference type="Rhea" id="RHEA:38487"/>
        <dbReference type="ChEBI" id="CHEBI:15377"/>
        <dbReference type="ChEBI" id="CHEBI:15378"/>
        <dbReference type="ChEBI" id="CHEBI:17754"/>
        <dbReference type="ChEBI" id="CHEBI:30823"/>
        <dbReference type="ChEBI" id="CHEBI:75342"/>
    </reaction>
    <physiologicalReaction direction="left-to-right" evidence="23">
        <dbReference type="Rhea" id="RHEA:38488"/>
    </physiologicalReaction>
</comment>
<dbReference type="Pfam" id="PF00657">
    <property type="entry name" value="Lipase_GDSL"/>
    <property type="match status" value="1"/>
</dbReference>
<keyword evidence="7" id="KW-0677">Repeat</keyword>
<evidence type="ECO:0000256" key="21">
    <source>
        <dbReference type="ARBA" id="ARBA00047324"/>
    </source>
</evidence>
<evidence type="ECO:0000256" key="3">
    <source>
        <dbReference type="ARBA" id="ARBA00015133"/>
    </source>
</evidence>
<comment type="catalytic activity">
    <reaction evidence="22">
        <text>1,3-dihexadecanoyl-2-(9Z-octadecenoyl)glycerol + H2O = 1-hexadecanoyl-2-(9Z-octadecenoyl)-glycerol + hexadecanoate + H(+)</text>
        <dbReference type="Rhea" id="RHEA:40979"/>
        <dbReference type="ChEBI" id="CHEBI:7896"/>
        <dbReference type="ChEBI" id="CHEBI:15377"/>
        <dbReference type="ChEBI" id="CHEBI:15378"/>
        <dbReference type="ChEBI" id="CHEBI:75585"/>
        <dbReference type="ChEBI" id="CHEBI:75688"/>
    </reaction>
    <physiologicalReaction direction="left-to-right" evidence="22">
        <dbReference type="Rhea" id="RHEA:40980"/>
    </physiologicalReaction>
</comment>
<keyword evidence="4" id="KW-1003">Cell membrane</keyword>
<keyword evidence="10" id="KW-0443">Lipid metabolism</keyword>
<feature type="compositionally biased region" description="Acidic residues" evidence="43">
    <location>
        <begin position="646"/>
        <end position="655"/>
    </location>
</feature>
<gene>
    <name evidence="46" type="ORF">RRG08_010909</name>
</gene>
<comment type="catalytic activity">
    <reaction evidence="33">
        <text>a 1-acyl-sn-glycero-3-phosphocholine + H2O = sn-glycerol 3-phosphocholine + a fatty acid + H(+)</text>
        <dbReference type="Rhea" id="RHEA:15177"/>
        <dbReference type="ChEBI" id="CHEBI:15377"/>
        <dbReference type="ChEBI" id="CHEBI:15378"/>
        <dbReference type="ChEBI" id="CHEBI:16870"/>
        <dbReference type="ChEBI" id="CHEBI:28868"/>
        <dbReference type="ChEBI" id="CHEBI:58168"/>
        <dbReference type="EC" id="3.1.1.5"/>
    </reaction>
    <physiologicalReaction direction="left-to-right" evidence="33">
        <dbReference type="Rhea" id="RHEA:15178"/>
    </physiologicalReaction>
</comment>
<dbReference type="GO" id="GO:0004806">
    <property type="term" value="F:triacylglycerol lipase activity"/>
    <property type="evidence" value="ECO:0007669"/>
    <property type="project" value="UniProtKB-EC"/>
</dbReference>
<dbReference type="InterPro" id="IPR038885">
    <property type="entry name" value="PLB1"/>
</dbReference>
<comment type="caution">
    <text evidence="46">The sequence shown here is derived from an EMBL/GenBank/DDBJ whole genome shotgun (WGS) entry which is preliminary data.</text>
</comment>
<comment type="catalytic activity">
    <reaction evidence="26">
        <text>1-hexadecanoyl-2-(9Z-octadecenoyl)-sn-glycero-3-phospho-(1'-sn-glycerol) + H2O = 1-hexadecanoyl-sn-glycero-3-phospho-(1'-sn-glycerol) + (9Z)-octadecenoate + H(+)</text>
        <dbReference type="Rhea" id="RHEA:40919"/>
        <dbReference type="ChEBI" id="CHEBI:15377"/>
        <dbReference type="ChEBI" id="CHEBI:15378"/>
        <dbReference type="ChEBI" id="CHEBI:30823"/>
        <dbReference type="ChEBI" id="CHEBI:72841"/>
        <dbReference type="ChEBI" id="CHEBI:75158"/>
    </reaction>
    <physiologicalReaction direction="left-to-right" evidence="26">
        <dbReference type="Rhea" id="RHEA:40920"/>
    </physiologicalReaction>
</comment>
<evidence type="ECO:0000256" key="15">
    <source>
        <dbReference type="ARBA" id="ARBA00023422"/>
    </source>
</evidence>
<comment type="catalytic activity">
    <reaction evidence="36">
        <text>1-hexadecanoyl-2-(9Z-octadecenoyl)-sn-glycero-3-phosphocholine + H2O = 1-hexadecanoyl-sn-glycero-3-phosphocholine + (9Z)-octadecenoate + H(+)</text>
        <dbReference type="Rhea" id="RHEA:38779"/>
        <dbReference type="ChEBI" id="CHEBI:15377"/>
        <dbReference type="ChEBI" id="CHEBI:15378"/>
        <dbReference type="ChEBI" id="CHEBI:30823"/>
        <dbReference type="ChEBI" id="CHEBI:72998"/>
        <dbReference type="ChEBI" id="CHEBI:73001"/>
    </reaction>
    <physiologicalReaction direction="left-to-right" evidence="36">
        <dbReference type="Rhea" id="RHEA:38780"/>
    </physiologicalReaction>
</comment>